<dbReference type="EMBL" id="CP034188">
    <property type="protein sequence ID" value="AZI45303.1"/>
    <property type="molecule type" value="Genomic_DNA"/>
</dbReference>
<dbReference type="InterPro" id="IPR010982">
    <property type="entry name" value="Lambda_DNA-bd_dom_sf"/>
</dbReference>
<evidence type="ECO:0000313" key="4">
    <source>
        <dbReference type="Proteomes" id="UP000276417"/>
    </source>
</evidence>
<dbReference type="AlphaFoldDB" id="A0A3G8YK31"/>
<keyword evidence="4" id="KW-1185">Reference proteome</keyword>
<dbReference type="SMART" id="SM00530">
    <property type="entry name" value="HTH_XRE"/>
    <property type="match status" value="1"/>
</dbReference>
<dbReference type="SUPFAM" id="SSF47413">
    <property type="entry name" value="lambda repressor-like DNA-binding domains"/>
    <property type="match status" value="1"/>
</dbReference>
<reference evidence="3 4" key="1">
    <citation type="submission" date="2018-11" db="EMBL/GenBank/DDBJ databases">
        <title>Deinococcus shelandsis sp. nov., isolated from South Shetland Islands soil of Antarctica.</title>
        <authorList>
            <person name="Tian J."/>
        </authorList>
    </citation>
    <scope>NUCLEOTIDE SEQUENCE [LARGE SCALE GENOMIC DNA]</scope>
    <source>
        <strain evidence="3 4">S14-83T</strain>
        <plasmid evidence="3 4">unnamed4</plasmid>
    </source>
</reference>
<dbReference type="KEGG" id="dph:EHF33_20555"/>
<dbReference type="RefSeq" id="WP_124875777.1">
    <property type="nucleotide sequence ID" value="NZ_CP034188.1"/>
</dbReference>
<dbReference type="InterPro" id="IPR001387">
    <property type="entry name" value="Cro/C1-type_HTH"/>
</dbReference>
<dbReference type="InterPro" id="IPR010359">
    <property type="entry name" value="IrrE_HExxH"/>
</dbReference>
<evidence type="ECO:0000256" key="1">
    <source>
        <dbReference type="ARBA" id="ARBA00007227"/>
    </source>
</evidence>
<dbReference type="Gene3D" id="1.10.260.40">
    <property type="entry name" value="lambda repressor-like DNA-binding domains"/>
    <property type="match status" value="1"/>
</dbReference>
<protein>
    <submittedName>
        <fullName evidence="3">ImmA/IrrE family metallo-endopeptidase</fullName>
    </submittedName>
</protein>
<name>A0A3G8YK31_9DEIO</name>
<evidence type="ECO:0000313" key="3">
    <source>
        <dbReference type="EMBL" id="AZI45303.1"/>
    </source>
</evidence>
<dbReference type="PROSITE" id="PS50943">
    <property type="entry name" value="HTH_CROC1"/>
    <property type="match status" value="1"/>
</dbReference>
<evidence type="ECO:0000259" key="2">
    <source>
        <dbReference type="PROSITE" id="PS50943"/>
    </source>
</evidence>
<dbReference type="CDD" id="cd00093">
    <property type="entry name" value="HTH_XRE"/>
    <property type="match status" value="1"/>
</dbReference>
<accession>A0A3G8YK31</accession>
<proteinExistence type="inferred from homology"/>
<geneLocation type="plasmid" evidence="3 4">
    <name>unnamed4</name>
</geneLocation>
<gene>
    <name evidence="3" type="ORF">EHF33_20555</name>
</gene>
<organism evidence="3 4">
    <name type="scientific">Deinococcus psychrotolerans</name>
    <dbReference type="NCBI Taxonomy" id="2489213"/>
    <lineage>
        <taxon>Bacteria</taxon>
        <taxon>Thermotogati</taxon>
        <taxon>Deinococcota</taxon>
        <taxon>Deinococci</taxon>
        <taxon>Deinococcales</taxon>
        <taxon>Deinococcaceae</taxon>
        <taxon>Deinococcus</taxon>
    </lineage>
</organism>
<dbReference type="Gene3D" id="1.10.10.2910">
    <property type="match status" value="1"/>
</dbReference>
<dbReference type="Pfam" id="PF13560">
    <property type="entry name" value="HTH_31"/>
    <property type="match status" value="1"/>
</dbReference>
<dbReference type="GO" id="GO:0003677">
    <property type="term" value="F:DNA binding"/>
    <property type="evidence" value="ECO:0007669"/>
    <property type="project" value="InterPro"/>
</dbReference>
<comment type="similarity">
    <text evidence="1">Belongs to the short-chain fatty acyl-CoA assimilation regulator (ScfR) family.</text>
</comment>
<feature type="domain" description="HTH cro/C1-type" evidence="2">
    <location>
        <begin position="13"/>
        <end position="67"/>
    </location>
</feature>
<dbReference type="Pfam" id="PF06114">
    <property type="entry name" value="Peptidase_M78"/>
    <property type="match status" value="1"/>
</dbReference>
<dbReference type="OrthoDB" id="9816277at2"/>
<sequence>MTPHRPNFSGARLTQAREVLGWTKSELSRAVGLTPAAVGGYEDGKITPSSTAMEALASALQQPLAFFTLPPPSPRTGTVFYRSYSGASKKARLIVQAQVTLLWDQVDYLCDFVTLPKVDMPRIGALPKDPTEITEDMIISIAQRAREHWNLRDNPAPNIVWLLEGSGAIVVRLDLKSDQMEAMSEWRGSDQRPYIVLNTVKRNAFRSRADIAHELGHLLLHRNVEQQMLEDKAAFKLIEKQAWLFAQEFLLPEQAFLKDVYSLSLDALKMLKPKWKVSIAFMLHRIHSLDILSEEKYSNYRKYLAQRGWLKTEPFDAETEPERPLMLSQAFEFITGQKVQTADQIADKLSQNREMLEAITQVKEGFFVVERRKNPFILSFKSTG</sequence>
<dbReference type="PANTHER" id="PTHR43236:SF1">
    <property type="entry name" value="BLL7220 PROTEIN"/>
    <property type="match status" value="1"/>
</dbReference>
<keyword evidence="3" id="KW-0614">Plasmid</keyword>
<dbReference type="PANTHER" id="PTHR43236">
    <property type="entry name" value="ANTITOXIN HIGA1"/>
    <property type="match status" value="1"/>
</dbReference>
<dbReference type="Proteomes" id="UP000276417">
    <property type="component" value="Plasmid unnamed4"/>
</dbReference>
<dbReference type="InterPro" id="IPR052345">
    <property type="entry name" value="Rad_response_metalloprotease"/>
</dbReference>